<keyword evidence="2" id="KW-0812">Transmembrane</keyword>
<gene>
    <name evidence="4" type="ORF">HNR61_005857</name>
</gene>
<dbReference type="Proteomes" id="UP000572680">
    <property type="component" value="Unassembled WGS sequence"/>
</dbReference>
<dbReference type="GO" id="GO:0016020">
    <property type="term" value="C:membrane"/>
    <property type="evidence" value="ECO:0007669"/>
    <property type="project" value="InterPro"/>
</dbReference>
<dbReference type="EMBL" id="JACJIA010000008">
    <property type="protein sequence ID" value="MBA8954203.1"/>
    <property type="molecule type" value="Genomic_DNA"/>
</dbReference>
<evidence type="ECO:0000259" key="3">
    <source>
        <dbReference type="Pfam" id="PF18075"/>
    </source>
</evidence>
<evidence type="ECO:0000313" key="4">
    <source>
        <dbReference type="EMBL" id="MBA8954203.1"/>
    </source>
</evidence>
<keyword evidence="2" id="KW-0472">Membrane</keyword>
<feature type="domain" description="FtsX extracellular" evidence="3">
    <location>
        <begin position="57"/>
        <end position="160"/>
    </location>
</feature>
<evidence type="ECO:0000256" key="2">
    <source>
        <dbReference type="SAM" id="Phobius"/>
    </source>
</evidence>
<feature type="transmembrane region" description="Helical" evidence="2">
    <location>
        <begin position="20"/>
        <end position="42"/>
    </location>
</feature>
<dbReference type="GO" id="GO:0051301">
    <property type="term" value="P:cell division"/>
    <property type="evidence" value="ECO:0007669"/>
    <property type="project" value="UniProtKB-KW"/>
</dbReference>
<sequence>MNAPPPAPDPASRPPARRPVLVVAVAALVLAVLVATTAVFVWKRRDAPTTTKSSSEVTVSVFLCTRTAANPKCGRTNATAQQKAEVETELKRMPGVRKVEYESFEEAYERFKKVFADRPDMLRSARLGDIPDSYRVRVAGDREAAALQGSMRGRPGVDQVTIQPRPAAGARRGPFSGT</sequence>
<dbReference type="PANTHER" id="PTHR47755">
    <property type="entry name" value="CELL DIVISION PROTEIN FTSX"/>
    <property type="match status" value="1"/>
</dbReference>
<dbReference type="PANTHER" id="PTHR47755:SF1">
    <property type="entry name" value="CELL DIVISION PROTEIN FTSX"/>
    <property type="match status" value="1"/>
</dbReference>
<reference evidence="4 5" key="1">
    <citation type="submission" date="2020-08" db="EMBL/GenBank/DDBJ databases">
        <title>Genomic Encyclopedia of Type Strains, Phase IV (KMG-IV): sequencing the most valuable type-strain genomes for metagenomic binning, comparative biology and taxonomic classification.</title>
        <authorList>
            <person name="Goeker M."/>
        </authorList>
    </citation>
    <scope>NUCLEOTIDE SEQUENCE [LARGE SCALE GENOMIC DNA]</scope>
    <source>
        <strain evidence="4 5">DSM 44197</strain>
    </source>
</reference>
<keyword evidence="4" id="KW-0131">Cell cycle</keyword>
<dbReference type="Gene3D" id="3.30.70.3040">
    <property type="match status" value="1"/>
</dbReference>
<evidence type="ECO:0000313" key="5">
    <source>
        <dbReference type="Proteomes" id="UP000572680"/>
    </source>
</evidence>
<dbReference type="RefSeq" id="WP_182846304.1">
    <property type="nucleotide sequence ID" value="NZ_BAAALP010000001.1"/>
</dbReference>
<keyword evidence="2" id="KW-1133">Transmembrane helix</keyword>
<keyword evidence="4" id="KW-0132">Cell division</keyword>
<keyword evidence="5" id="KW-1185">Reference proteome</keyword>
<comment type="caution">
    <text evidence="4">The sequence shown here is derived from an EMBL/GenBank/DDBJ whole genome shotgun (WGS) entry which is preliminary data.</text>
</comment>
<organism evidence="4 5">
    <name type="scientific">Actinomadura namibiensis</name>
    <dbReference type="NCBI Taxonomy" id="182080"/>
    <lineage>
        <taxon>Bacteria</taxon>
        <taxon>Bacillati</taxon>
        <taxon>Actinomycetota</taxon>
        <taxon>Actinomycetes</taxon>
        <taxon>Streptosporangiales</taxon>
        <taxon>Thermomonosporaceae</taxon>
        <taxon>Actinomadura</taxon>
    </lineage>
</organism>
<accession>A0A7W3LTV4</accession>
<feature type="region of interest" description="Disordered" evidence="1">
    <location>
        <begin position="147"/>
        <end position="178"/>
    </location>
</feature>
<dbReference type="Pfam" id="PF18075">
    <property type="entry name" value="FtsX_ECD"/>
    <property type="match status" value="1"/>
</dbReference>
<proteinExistence type="predicted"/>
<dbReference type="InterPro" id="IPR004513">
    <property type="entry name" value="FtsX"/>
</dbReference>
<name>A0A7W3LTV4_ACTNM</name>
<protein>
    <submittedName>
        <fullName evidence="4">Cell division transport system permease protein</fullName>
    </submittedName>
</protein>
<dbReference type="AlphaFoldDB" id="A0A7W3LTV4"/>
<dbReference type="InterPro" id="IPR040690">
    <property type="entry name" value="FtsX_ECD"/>
</dbReference>
<evidence type="ECO:0000256" key="1">
    <source>
        <dbReference type="SAM" id="MobiDB-lite"/>
    </source>
</evidence>